<dbReference type="GO" id="GO:0103068">
    <property type="term" value="F:leukotriene C4 gamma-glutamyl transferase activity"/>
    <property type="evidence" value="ECO:0007669"/>
    <property type="project" value="UniProtKB-EC"/>
</dbReference>
<dbReference type="NCBIfam" id="TIGR00066">
    <property type="entry name" value="g_glut_trans"/>
    <property type="match status" value="1"/>
</dbReference>
<keyword evidence="5 9" id="KW-0378">Hydrolase</keyword>
<keyword evidence="6 9" id="KW-0865">Zymogen</keyword>
<dbReference type="Proteomes" id="UP001230253">
    <property type="component" value="Unassembled WGS sequence"/>
</dbReference>
<dbReference type="PANTHER" id="PTHR43199">
    <property type="entry name" value="GLUTATHIONE HYDROLASE"/>
    <property type="match status" value="1"/>
</dbReference>
<dbReference type="InterPro" id="IPR029055">
    <property type="entry name" value="Ntn_hydrolases_N"/>
</dbReference>
<dbReference type="Gene3D" id="1.10.246.130">
    <property type="match status" value="1"/>
</dbReference>
<keyword evidence="11" id="KW-1185">Reference proteome</keyword>
<evidence type="ECO:0000256" key="2">
    <source>
        <dbReference type="ARBA" id="ARBA00001089"/>
    </source>
</evidence>
<dbReference type="EMBL" id="JAUSUK010000001">
    <property type="protein sequence ID" value="MDQ0325054.1"/>
    <property type="molecule type" value="Genomic_DNA"/>
</dbReference>
<dbReference type="EC" id="2.3.2.2" evidence="9"/>
<comment type="catalytic activity">
    <reaction evidence="8 9">
        <text>an N-terminal (5-L-glutamyl)-[peptide] + an alpha-amino acid = 5-L-glutamyl amino acid + an N-terminal L-alpha-aminoacyl-[peptide]</text>
        <dbReference type="Rhea" id="RHEA:23904"/>
        <dbReference type="Rhea" id="RHEA-COMP:9780"/>
        <dbReference type="Rhea" id="RHEA-COMP:9795"/>
        <dbReference type="ChEBI" id="CHEBI:77644"/>
        <dbReference type="ChEBI" id="CHEBI:78597"/>
        <dbReference type="ChEBI" id="CHEBI:78599"/>
        <dbReference type="ChEBI" id="CHEBI:78608"/>
        <dbReference type="EC" id="2.3.2.2"/>
    </reaction>
</comment>
<comment type="catalytic activity">
    <reaction evidence="1 9">
        <text>an S-substituted glutathione + H2O = an S-substituted L-cysteinylglycine + L-glutamate</text>
        <dbReference type="Rhea" id="RHEA:59468"/>
        <dbReference type="ChEBI" id="CHEBI:15377"/>
        <dbReference type="ChEBI" id="CHEBI:29985"/>
        <dbReference type="ChEBI" id="CHEBI:90779"/>
        <dbReference type="ChEBI" id="CHEBI:143103"/>
        <dbReference type="EC" id="3.4.19.13"/>
    </reaction>
</comment>
<dbReference type="InterPro" id="IPR000101">
    <property type="entry name" value="GGT_peptidase"/>
</dbReference>
<evidence type="ECO:0000256" key="9">
    <source>
        <dbReference type="RuleBase" id="RU368036"/>
    </source>
</evidence>
<dbReference type="Gene3D" id="3.60.20.40">
    <property type="match status" value="1"/>
</dbReference>
<name>A0ABU0C3I0_9BRAD</name>
<evidence type="ECO:0000256" key="8">
    <source>
        <dbReference type="ARBA" id="ARBA00047417"/>
    </source>
</evidence>
<dbReference type="InterPro" id="IPR051792">
    <property type="entry name" value="GGT_bact"/>
</dbReference>
<keyword evidence="4 9" id="KW-0808">Transferase</keyword>
<sequence>MLSSTVSAQDVSDRIQPELATQVAEPATAPVHAQNWMVAAANPLATEAGAQILRKGGSAIDAMVAVQLVLGLVEPQSSGLGGGAFLLYWDADAEELTTLDGRETAPSAATPKLFLDEIGEPLQFFDAVIGGRSVGVPGTPRLLEAAHKRWGTLAWPELFESAIRLAEDGFPVSPRLAGLVAEESESLARQETARAYFLDDLSAALAGDGLLKNEAYAATLKLLAANGADAFYKGPVAEDIVAAVRGFEANPGVMRLQDLKNYEVKAREPVCAAYRAYDVCGMGPPSSGGVTVGQILGLLARYDLTALGPESVATWRLIGDASRLAFADRGRYLADTDFVPAPIKGLLDPAYLQERAKLLEGEARLEAAEPGEPQWDHAFNYADGAAIEFPSTSHFVIVDRDGNVVSMTTTIENGFGSRLMVRGFLLNNELTDFSFKSQEDGRPVANRVESGKRPRSSMAPTIVLRDGAPVLAIGSPGGSRIIGYVAEALIAVLDWGMDVQAATALPHVVNRFGTFDLEAGTSAEDLQDGLEALGYQVEVSDLNSGLHAIAIGPDGLSGGADPRREGIAIGE</sequence>
<accession>A0ABU0C3I0</accession>
<comment type="pathway">
    <text evidence="9">Sulfur metabolism; glutathione metabolism.</text>
</comment>
<evidence type="ECO:0000313" key="10">
    <source>
        <dbReference type="EMBL" id="MDQ0325054.1"/>
    </source>
</evidence>
<dbReference type="InterPro" id="IPR043137">
    <property type="entry name" value="GGT_ssub_C"/>
</dbReference>
<dbReference type="GO" id="GO:0036374">
    <property type="term" value="F:glutathione hydrolase activity"/>
    <property type="evidence" value="ECO:0007669"/>
    <property type="project" value="UniProtKB-EC"/>
</dbReference>
<evidence type="ECO:0000313" key="11">
    <source>
        <dbReference type="Proteomes" id="UP001230253"/>
    </source>
</evidence>
<comment type="PTM">
    <text evidence="9">Cleaved by autocatalysis into a large and a small subunit.</text>
</comment>
<dbReference type="RefSeq" id="WP_307153285.1">
    <property type="nucleotide sequence ID" value="NZ_JAUSUK010000001.1"/>
</dbReference>
<evidence type="ECO:0000256" key="6">
    <source>
        <dbReference type="ARBA" id="ARBA00023145"/>
    </source>
</evidence>
<dbReference type="Pfam" id="PF01019">
    <property type="entry name" value="G_glu_transpept"/>
    <property type="match status" value="1"/>
</dbReference>
<evidence type="ECO:0000256" key="3">
    <source>
        <dbReference type="ARBA" id="ARBA00009381"/>
    </source>
</evidence>
<evidence type="ECO:0000256" key="4">
    <source>
        <dbReference type="ARBA" id="ARBA00022679"/>
    </source>
</evidence>
<comment type="catalytic activity">
    <reaction evidence="2 9">
        <text>glutathione + H2O = L-cysteinylglycine + L-glutamate</text>
        <dbReference type="Rhea" id="RHEA:28807"/>
        <dbReference type="ChEBI" id="CHEBI:15377"/>
        <dbReference type="ChEBI" id="CHEBI:29985"/>
        <dbReference type="ChEBI" id="CHEBI:57925"/>
        <dbReference type="ChEBI" id="CHEBI:61694"/>
        <dbReference type="EC" id="3.4.19.13"/>
    </reaction>
</comment>
<comment type="subunit">
    <text evidence="9">This enzyme consists of two polypeptide chains, which are synthesized in precursor form from a single polypeptide.</text>
</comment>
<organism evidence="10 11">
    <name type="scientific">Rhodopseudomonas julia</name>
    <dbReference type="NCBI Taxonomy" id="200617"/>
    <lineage>
        <taxon>Bacteria</taxon>
        <taxon>Pseudomonadati</taxon>
        <taxon>Pseudomonadota</taxon>
        <taxon>Alphaproteobacteria</taxon>
        <taxon>Hyphomicrobiales</taxon>
        <taxon>Nitrobacteraceae</taxon>
        <taxon>Rhodopseudomonas</taxon>
    </lineage>
</organism>
<comment type="similarity">
    <text evidence="3 9">Belongs to the gamma-glutamyltransferase family.</text>
</comment>
<keyword evidence="7 9" id="KW-0012">Acyltransferase</keyword>
<evidence type="ECO:0000256" key="1">
    <source>
        <dbReference type="ARBA" id="ARBA00001049"/>
    </source>
</evidence>
<dbReference type="InterPro" id="IPR043138">
    <property type="entry name" value="GGT_lsub"/>
</dbReference>
<comment type="caution">
    <text evidence="10">The sequence shown here is derived from an EMBL/GenBank/DDBJ whole genome shotgun (WGS) entry which is preliminary data.</text>
</comment>
<keyword evidence="9" id="KW-0317">Glutathione biosynthesis</keyword>
<dbReference type="PANTHER" id="PTHR43199:SF1">
    <property type="entry name" value="GLUTATHIONE HYDROLASE PROENZYME"/>
    <property type="match status" value="1"/>
</dbReference>
<protein>
    <recommendedName>
        <fullName evidence="9">Glutathione hydrolase proenzyme</fullName>
        <ecNumber evidence="9">2.3.2.2</ecNumber>
        <ecNumber evidence="9">3.4.19.13</ecNumber>
    </recommendedName>
    <component>
        <recommendedName>
            <fullName evidence="9">Glutathione hydrolase large chain</fullName>
        </recommendedName>
    </component>
    <component>
        <recommendedName>
            <fullName evidence="9">Glutathione hydrolase small chain</fullName>
        </recommendedName>
    </component>
</protein>
<gene>
    <name evidence="10" type="ORF">J2R99_000903</name>
</gene>
<evidence type="ECO:0000256" key="5">
    <source>
        <dbReference type="ARBA" id="ARBA00022801"/>
    </source>
</evidence>
<dbReference type="EC" id="3.4.19.13" evidence="9"/>
<dbReference type="PRINTS" id="PR01210">
    <property type="entry name" value="GGTRANSPTASE"/>
</dbReference>
<proteinExistence type="inferred from homology"/>
<evidence type="ECO:0000256" key="7">
    <source>
        <dbReference type="ARBA" id="ARBA00023315"/>
    </source>
</evidence>
<reference evidence="10 11" key="1">
    <citation type="submission" date="2023-07" db="EMBL/GenBank/DDBJ databases">
        <title>Genomic Encyclopedia of Type Strains, Phase IV (KMG-IV): sequencing the most valuable type-strain genomes for metagenomic binning, comparative biology and taxonomic classification.</title>
        <authorList>
            <person name="Goeker M."/>
        </authorList>
    </citation>
    <scope>NUCLEOTIDE SEQUENCE [LARGE SCALE GENOMIC DNA]</scope>
    <source>
        <strain evidence="10 11">DSM 11549</strain>
    </source>
</reference>
<dbReference type="SUPFAM" id="SSF56235">
    <property type="entry name" value="N-terminal nucleophile aminohydrolases (Ntn hydrolases)"/>
    <property type="match status" value="1"/>
</dbReference>